<evidence type="ECO:0000259" key="2">
    <source>
        <dbReference type="Pfam" id="PF13699"/>
    </source>
</evidence>
<sequence length="513" mass="56095">MQERKRDVSVTRRQGSVPRRPTAPARPEGLGTVAAFGGQLLGGPSPATVVALQRLAGNATVAHLLETQQQVNGSSSCHQQDAPDGGPVQRRMAAHDVLGLPGRPLPDRELHDMQARFGGADFSEVRVHDDAAAKKSAREIGARAYTSGSHIVIGEGGGDRHTLAHELTHVLQQRQGPVAGTDNGNGMNISDPSDRFEVAAEENARRVMSGSAPTPERATDRTAAPAAEQTAQRATDGAGAARTVQRRKPSADAPTEHYAARAQDHPEWPVFQKMMKAGGFPADVTESAWQLLLGGVAEQEVLNRQSSDESIDPAERRKLRASNTWYRELVNLVGDHLRITTPTLALWSGGFDVSVYAHGKGHTSLEFTRLGKVVDQLELHANWKLQAPLWNVLSTAFVERATGPVHVFLRAYNPDSVLIAQEIPQLRMIQRLNPAVTLRWHPLYTTPDGKIKEISERLQLTDNAEYKSRDKCVAVMYHYLLRFHDESNSKASMAFGEMNELLAKNVNPKAEIV</sequence>
<evidence type="ECO:0000313" key="4">
    <source>
        <dbReference type="Proteomes" id="UP000236754"/>
    </source>
</evidence>
<evidence type="ECO:0000313" key="3">
    <source>
        <dbReference type="EMBL" id="SEG69067.1"/>
    </source>
</evidence>
<feature type="compositionally biased region" description="Basic and acidic residues" evidence="1">
    <location>
        <begin position="1"/>
        <end position="10"/>
    </location>
</feature>
<dbReference type="Pfam" id="PF13699">
    <property type="entry name" value="eCIS_core"/>
    <property type="match status" value="1"/>
</dbReference>
<feature type="compositionally biased region" description="Low complexity" evidence="1">
    <location>
        <begin position="221"/>
        <end position="235"/>
    </location>
</feature>
<accession>A0A1H6C8H4</accession>
<dbReference type="Proteomes" id="UP000236754">
    <property type="component" value="Unassembled WGS sequence"/>
</dbReference>
<dbReference type="InterPro" id="IPR025295">
    <property type="entry name" value="eCIS_core_dom"/>
</dbReference>
<dbReference type="EMBL" id="FNVU01000008">
    <property type="protein sequence ID" value="SEG69067.1"/>
    <property type="molecule type" value="Genomic_DNA"/>
</dbReference>
<protein>
    <recommendedName>
        <fullName evidence="2">eCIS core domain-containing protein</fullName>
    </recommendedName>
</protein>
<evidence type="ECO:0000256" key="1">
    <source>
        <dbReference type="SAM" id="MobiDB-lite"/>
    </source>
</evidence>
<dbReference type="AlphaFoldDB" id="A0A1H6C8H4"/>
<proteinExistence type="predicted"/>
<reference evidence="3 4" key="1">
    <citation type="submission" date="2016-10" db="EMBL/GenBank/DDBJ databases">
        <authorList>
            <person name="de Groot N.N."/>
        </authorList>
    </citation>
    <scope>NUCLEOTIDE SEQUENCE [LARGE SCALE GENOMIC DNA]</scope>
    <source>
        <strain evidence="3 4">CGMCC 4.2023</strain>
    </source>
</reference>
<feature type="compositionally biased region" description="Basic and acidic residues" evidence="1">
    <location>
        <begin position="254"/>
        <end position="264"/>
    </location>
</feature>
<name>A0A1H6C8H4_9ACTN</name>
<dbReference type="SUPFAM" id="SSF52309">
    <property type="entry name" value="N-(deoxy)ribosyltransferase-like"/>
    <property type="match status" value="1"/>
</dbReference>
<organism evidence="3 4">
    <name type="scientific">Actinacidiphila yanglinensis</name>
    <dbReference type="NCBI Taxonomy" id="310779"/>
    <lineage>
        <taxon>Bacteria</taxon>
        <taxon>Bacillati</taxon>
        <taxon>Actinomycetota</taxon>
        <taxon>Actinomycetes</taxon>
        <taxon>Kitasatosporales</taxon>
        <taxon>Streptomycetaceae</taxon>
        <taxon>Actinacidiphila</taxon>
    </lineage>
</organism>
<gene>
    <name evidence="3" type="ORF">SAMN05216223_108148</name>
</gene>
<feature type="domain" description="eCIS core" evidence="2">
    <location>
        <begin position="104"/>
        <end position="176"/>
    </location>
</feature>
<feature type="region of interest" description="Disordered" evidence="1">
    <location>
        <begin position="1"/>
        <end position="29"/>
    </location>
</feature>
<feature type="region of interest" description="Disordered" evidence="1">
    <location>
        <begin position="203"/>
        <end position="264"/>
    </location>
</feature>
<keyword evidence="4" id="KW-1185">Reference proteome</keyword>